<dbReference type="PANTHER" id="PTHR34135">
    <property type="entry name" value="LYSOZYME"/>
    <property type="match status" value="1"/>
</dbReference>
<sequence length="746" mass="82312">MKFIKAASGAVLAGIIIAGMSLTASADEVSKDIISASGETFDVNYANENEDAGYLKYKHNLIANRMAEMSPAGKIKKNYSTICGSFGSYLTHDSRFDGTNRTYLIDVSQWQGKIDWKKVKADGINDVIIRLGYRGYGSAGTLMMDNSFYENIKGAKAAGLKVGIYFYTQAISYAEARAEADFCAQALKGYTLDLPVYYDIESVDYDYGRLDHAGLTKAQKTKLCKEFCDRIESYGYESGVYANLYWLNNMINGPELGNDYKTWVAAYMSQLNYAGIYDMWQYSSNADINGISGSVDINVMYDVDYSPTTTVKVKIEDGVLSWNKAAGADGYTVYGSDNGTDTYVVANVTGTNFSLNDQSAGKYCVAAYNYFSGKNYYGKKSNMVDSFRQAPADVEANRSGIDKVTVSWEAVPSAAGYEVYTVSDGITRMAGKTSDTSFEIRGKNLQNKQAFVRAYNKNGLNGELSDFVSLPGNAPAFVPYAEFRANRLVWTAIPDADGYIITRNLNGKVSELVVHDTYYYVDESKTADFYVQAYSELDGTQFRTEASNICSFKGVSYPPKGEIVLDSSSNGLSWNKIDDAIGYIVYKLADDGSEIEIGRVEGCRFNTDDTDASVFFVKGYNVKDGKEFYTESSNRVIISLPEVTEASLVSKTDDFAVISWNEIADCDEYMVYLDKGNGYELYTTVRGSMAMIGDLKDASFASVRVKGYVGDKNVVSFGLFSNQLYIIGDEKSRPSKEVLDFNDLLG</sequence>
<evidence type="ECO:0000256" key="1">
    <source>
        <dbReference type="ARBA" id="ARBA00010646"/>
    </source>
</evidence>
<keyword evidence="2" id="KW-0732">Signal</keyword>
<proteinExistence type="inferred from homology"/>
<evidence type="ECO:0000313" key="3">
    <source>
        <dbReference type="EMBL" id="SEK95250.1"/>
    </source>
</evidence>
<feature type="chain" id="PRO_5010176382" evidence="2">
    <location>
        <begin position="27"/>
        <end position="746"/>
    </location>
</feature>
<accession>A0A1H7L8W3</accession>
<dbReference type="InterPro" id="IPR002053">
    <property type="entry name" value="Glyco_hydro_25"/>
</dbReference>
<dbReference type="PROSITE" id="PS51904">
    <property type="entry name" value="GLYCOSYL_HYDROL_F25_2"/>
    <property type="match status" value="1"/>
</dbReference>
<dbReference type="Gene3D" id="3.20.20.80">
    <property type="entry name" value="Glycosidases"/>
    <property type="match status" value="1"/>
</dbReference>
<dbReference type="InterPro" id="IPR017853">
    <property type="entry name" value="GH"/>
</dbReference>
<dbReference type="RefSeq" id="WP_074833495.1">
    <property type="nucleotide sequence ID" value="NZ_FOAT01000008.1"/>
</dbReference>
<feature type="signal peptide" evidence="2">
    <location>
        <begin position="1"/>
        <end position="26"/>
    </location>
</feature>
<gene>
    <name evidence="3" type="ORF">SAMN05216469_108102</name>
</gene>
<dbReference type="Gene3D" id="2.60.40.10">
    <property type="entry name" value="Immunoglobulins"/>
    <property type="match status" value="2"/>
</dbReference>
<dbReference type="GO" id="GO:0003796">
    <property type="term" value="F:lysozyme activity"/>
    <property type="evidence" value="ECO:0007669"/>
    <property type="project" value="InterPro"/>
</dbReference>
<dbReference type="EMBL" id="FOAT01000008">
    <property type="protein sequence ID" value="SEK95250.1"/>
    <property type="molecule type" value="Genomic_DNA"/>
</dbReference>
<dbReference type="SUPFAM" id="SSF51445">
    <property type="entry name" value="(Trans)glycosidases"/>
    <property type="match status" value="1"/>
</dbReference>
<dbReference type="OrthoDB" id="9765879at2"/>
<comment type="similarity">
    <text evidence="1">Belongs to the glycosyl hydrolase 25 family.</text>
</comment>
<dbReference type="GO" id="GO:0016998">
    <property type="term" value="P:cell wall macromolecule catabolic process"/>
    <property type="evidence" value="ECO:0007669"/>
    <property type="project" value="InterPro"/>
</dbReference>
<dbReference type="CDD" id="cd06414">
    <property type="entry name" value="GH25_LytC-like"/>
    <property type="match status" value="1"/>
</dbReference>
<evidence type="ECO:0000256" key="2">
    <source>
        <dbReference type="SAM" id="SignalP"/>
    </source>
</evidence>
<name>A0A1H7L8W3_RUMAL</name>
<dbReference type="GO" id="GO:0016052">
    <property type="term" value="P:carbohydrate catabolic process"/>
    <property type="evidence" value="ECO:0007669"/>
    <property type="project" value="TreeGrafter"/>
</dbReference>
<organism evidence="3 4">
    <name type="scientific">Ruminococcus albus</name>
    <dbReference type="NCBI Taxonomy" id="1264"/>
    <lineage>
        <taxon>Bacteria</taxon>
        <taxon>Bacillati</taxon>
        <taxon>Bacillota</taxon>
        <taxon>Clostridia</taxon>
        <taxon>Eubacteriales</taxon>
        <taxon>Oscillospiraceae</taxon>
        <taxon>Ruminococcus</taxon>
    </lineage>
</organism>
<dbReference type="Proteomes" id="UP000186015">
    <property type="component" value="Unassembled WGS sequence"/>
</dbReference>
<evidence type="ECO:0000313" key="4">
    <source>
        <dbReference type="Proteomes" id="UP000186015"/>
    </source>
</evidence>
<dbReference type="PANTHER" id="PTHR34135:SF2">
    <property type="entry name" value="LYSOZYME"/>
    <property type="match status" value="1"/>
</dbReference>
<reference evidence="3 4" key="1">
    <citation type="submission" date="2016-10" db="EMBL/GenBank/DDBJ databases">
        <authorList>
            <person name="de Groot N.N."/>
        </authorList>
    </citation>
    <scope>NUCLEOTIDE SEQUENCE [LARGE SCALE GENOMIC DNA]</scope>
    <source>
        <strain evidence="3 4">KH2T6</strain>
    </source>
</reference>
<dbReference type="Pfam" id="PF01183">
    <property type="entry name" value="Glyco_hydro_25"/>
    <property type="match status" value="1"/>
</dbReference>
<dbReference type="InterPro" id="IPR013783">
    <property type="entry name" value="Ig-like_fold"/>
</dbReference>
<dbReference type="GO" id="GO:0009253">
    <property type="term" value="P:peptidoglycan catabolic process"/>
    <property type="evidence" value="ECO:0007669"/>
    <property type="project" value="InterPro"/>
</dbReference>
<dbReference type="AlphaFoldDB" id="A0A1H7L8W3"/>
<protein>
    <submittedName>
        <fullName evidence="3">Lyzozyme M1 (1,4-beta-N-acetylmuramidase), GH25 family</fullName>
    </submittedName>
</protein>